<dbReference type="PROSITE" id="PS50125">
    <property type="entry name" value="GUANYLATE_CYCLASE_2"/>
    <property type="match status" value="1"/>
</dbReference>
<dbReference type="InterPro" id="IPR029787">
    <property type="entry name" value="Nucleotide_cyclase"/>
</dbReference>
<dbReference type="AlphaFoldDB" id="A0A7S8C0X7"/>
<gene>
    <name evidence="2" type="ORF">HW532_00625</name>
</gene>
<sequence length="85" mass="9035">MIGLHVGDVMFGNVGAEDRLTFSVFGAAVNEVVRVEHLCKSLGEPVLASQDFTACLKTEWRPLGKHNLAGFNRPVAVCAPAQVAA</sequence>
<dbReference type="Proteomes" id="UP000593594">
    <property type="component" value="Chromosome"/>
</dbReference>
<dbReference type="GO" id="GO:0009190">
    <property type="term" value="P:cyclic nucleotide biosynthetic process"/>
    <property type="evidence" value="ECO:0007669"/>
    <property type="project" value="InterPro"/>
</dbReference>
<reference evidence="2 3" key="1">
    <citation type="submission" date="2020-06" db="EMBL/GenBank/DDBJ databases">
        <title>Genome sequence of 2 isolates from Red Sea Mangroves.</title>
        <authorList>
            <person name="Sefrji F."/>
            <person name="Michoud G."/>
            <person name="Merlino G."/>
            <person name="Daffonchio D."/>
        </authorList>
    </citation>
    <scope>NUCLEOTIDE SEQUENCE [LARGE SCALE GENOMIC DNA]</scope>
    <source>
        <strain evidence="2 3">R1DC25</strain>
    </source>
</reference>
<accession>A0A7S8C0X7</accession>
<protein>
    <recommendedName>
        <fullName evidence="1">Guanylate cyclase domain-containing protein</fullName>
    </recommendedName>
</protein>
<dbReference type="InterPro" id="IPR001054">
    <property type="entry name" value="A/G_cyclase"/>
</dbReference>
<dbReference type="GO" id="GO:0004016">
    <property type="term" value="F:adenylate cyclase activity"/>
    <property type="evidence" value="ECO:0007669"/>
    <property type="project" value="UniProtKB-ARBA"/>
</dbReference>
<name>A0A7S8C0X7_9HYPH</name>
<dbReference type="RefSeq" id="WP_213162592.1">
    <property type="nucleotide sequence ID" value="NZ_CP058214.1"/>
</dbReference>
<dbReference type="KEGG" id="kmn:HW532_00625"/>
<dbReference type="SUPFAM" id="SSF55073">
    <property type="entry name" value="Nucleotide cyclase"/>
    <property type="match status" value="1"/>
</dbReference>
<evidence type="ECO:0000313" key="2">
    <source>
        <dbReference type="EMBL" id="QPC41374.1"/>
    </source>
</evidence>
<proteinExistence type="predicted"/>
<dbReference type="EMBL" id="CP058214">
    <property type="protein sequence ID" value="QPC41374.1"/>
    <property type="molecule type" value="Genomic_DNA"/>
</dbReference>
<dbReference type="GO" id="GO:0035556">
    <property type="term" value="P:intracellular signal transduction"/>
    <property type="evidence" value="ECO:0007669"/>
    <property type="project" value="InterPro"/>
</dbReference>
<evidence type="ECO:0000313" key="3">
    <source>
        <dbReference type="Proteomes" id="UP000593594"/>
    </source>
</evidence>
<dbReference type="Gene3D" id="3.30.70.1230">
    <property type="entry name" value="Nucleotide cyclase"/>
    <property type="match status" value="1"/>
</dbReference>
<feature type="domain" description="Guanylate cyclase" evidence="1">
    <location>
        <begin position="1"/>
        <end position="36"/>
    </location>
</feature>
<keyword evidence="3" id="KW-1185">Reference proteome</keyword>
<organism evidence="2 3">
    <name type="scientific">Kaustia mangrovi</name>
    <dbReference type="NCBI Taxonomy" id="2593653"/>
    <lineage>
        <taxon>Bacteria</taxon>
        <taxon>Pseudomonadati</taxon>
        <taxon>Pseudomonadota</taxon>
        <taxon>Alphaproteobacteria</taxon>
        <taxon>Hyphomicrobiales</taxon>
        <taxon>Parvibaculaceae</taxon>
        <taxon>Kaustia</taxon>
    </lineage>
</organism>
<evidence type="ECO:0000259" key="1">
    <source>
        <dbReference type="PROSITE" id="PS50125"/>
    </source>
</evidence>